<organism evidence="5 6">
    <name type="scientific">Sphingopyxis indica</name>
    <dbReference type="NCBI Taxonomy" id="436663"/>
    <lineage>
        <taxon>Bacteria</taxon>
        <taxon>Pseudomonadati</taxon>
        <taxon>Pseudomonadota</taxon>
        <taxon>Alphaproteobacteria</taxon>
        <taxon>Sphingomonadales</taxon>
        <taxon>Sphingomonadaceae</taxon>
        <taxon>Sphingopyxis</taxon>
    </lineage>
</organism>
<dbReference type="SUPFAM" id="SSF56235">
    <property type="entry name" value="N-terminal nucleophile aminohydrolases (Ntn hydrolases)"/>
    <property type="match status" value="1"/>
</dbReference>
<evidence type="ECO:0000259" key="4">
    <source>
        <dbReference type="Pfam" id="PF00733"/>
    </source>
</evidence>
<proteinExistence type="predicted"/>
<dbReference type="Gene3D" id="3.60.20.10">
    <property type="entry name" value="Glutamine Phosphoribosylpyrophosphate, subunit 1, domain 1"/>
    <property type="match status" value="1"/>
</dbReference>
<dbReference type="EMBL" id="FZPA01000011">
    <property type="protein sequence ID" value="SNT10433.1"/>
    <property type="molecule type" value="Genomic_DNA"/>
</dbReference>
<evidence type="ECO:0000313" key="6">
    <source>
        <dbReference type="Proteomes" id="UP000198339"/>
    </source>
</evidence>
<evidence type="ECO:0000256" key="1">
    <source>
        <dbReference type="ARBA" id="ARBA00005187"/>
    </source>
</evidence>
<gene>
    <name evidence="5" type="ORF">SAMN06295955_111127</name>
</gene>
<dbReference type="AlphaFoldDB" id="A0A239JYF2"/>
<dbReference type="Proteomes" id="UP000198339">
    <property type="component" value="Unassembled WGS sequence"/>
</dbReference>
<evidence type="ECO:0000256" key="3">
    <source>
        <dbReference type="ARBA" id="ARBA00048741"/>
    </source>
</evidence>
<dbReference type="PANTHER" id="PTHR43284">
    <property type="entry name" value="ASPARAGINE SYNTHETASE (GLUTAMINE-HYDROLYZING)"/>
    <property type="match status" value="1"/>
</dbReference>
<dbReference type="InterPro" id="IPR051786">
    <property type="entry name" value="ASN_synthetase/amidase"/>
</dbReference>
<dbReference type="InterPro" id="IPR029055">
    <property type="entry name" value="Ntn_hydrolases_N"/>
</dbReference>
<dbReference type="EC" id="6.3.5.4" evidence="2"/>
<sequence>MAGGFHIHIARRPGSTAGNCGPKRPQILTSGNLQIRATEPFLAIDEHTVLLGHLFRRGPPSRRVTDLQKIGGEKLLADRGRALLADYWGGYVLVHQSADGRILVLRDPSGILPCYVRRGDAGVTIAGDVADLAEPGPERVDFREVARLLASGDARGRRTCIENVDELIAGECLVVSQSDIRTECWWTPWHHVAPTRSMAAPEAAASLRETITDCVGAWADCFPSILLGVSGGLDSSIVAAAAAPRACQFNCLTLFGPDPAGDERKYARALTEALGLGLLEMPRLIDDIDVTRAPSPHHPWPVASIGKLTNEATHGRIAQGLPIDAHFSGNGGDGIFCSIRSAVPFLDRYLAQGPRLGLADTLRDICLVTGADRTTVLRHAWDRYRRNGGFHNARYNGAGIAANILAEIESEGPSHPWLVVPPDALPGKSVHIAYLMRSQKGIELYPRDESPPHIAPLQSQPIVELCLSIPTWMWVAEGMNRAVARLAFEGILPPLILRRTQKGGPGGFDLAIYQRHRATLIDRLRHGRLAEAGVLDPALLDQAEDPTWRGTERIQRILDLAAAENWVDWWSGPTA</sequence>
<comment type="catalytic activity">
    <reaction evidence="3">
        <text>L-aspartate + L-glutamine + ATP + H2O = L-asparagine + L-glutamate + AMP + diphosphate + H(+)</text>
        <dbReference type="Rhea" id="RHEA:12228"/>
        <dbReference type="ChEBI" id="CHEBI:15377"/>
        <dbReference type="ChEBI" id="CHEBI:15378"/>
        <dbReference type="ChEBI" id="CHEBI:29985"/>
        <dbReference type="ChEBI" id="CHEBI:29991"/>
        <dbReference type="ChEBI" id="CHEBI:30616"/>
        <dbReference type="ChEBI" id="CHEBI:33019"/>
        <dbReference type="ChEBI" id="CHEBI:58048"/>
        <dbReference type="ChEBI" id="CHEBI:58359"/>
        <dbReference type="ChEBI" id="CHEBI:456215"/>
        <dbReference type="EC" id="6.3.5.4"/>
    </reaction>
</comment>
<name>A0A239JYF2_9SPHN</name>
<feature type="domain" description="Asparagine synthetase" evidence="4">
    <location>
        <begin position="207"/>
        <end position="351"/>
    </location>
</feature>
<keyword evidence="6" id="KW-1185">Reference proteome</keyword>
<evidence type="ECO:0000256" key="2">
    <source>
        <dbReference type="ARBA" id="ARBA00012737"/>
    </source>
</evidence>
<comment type="pathway">
    <text evidence="1">Amino-acid biosynthesis; L-asparagine biosynthesis; L-asparagine from L-aspartate (L-Gln route): step 1/1.</text>
</comment>
<feature type="domain" description="Asparagine synthetase" evidence="4">
    <location>
        <begin position="456"/>
        <end position="566"/>
    </location>
</feature>
<evidence type="ECO:0000313" key="5">
    <source>
        <dbReference type="EMBL" id="SNT10433.1"/>
    </source>
</evidence>
<dbReference type="InterPro" id="IPR001962">
    <property type="entry name" value="Asn_synthase"/>
</dbReference>
<dbReference type="Gene3D" id="3.40.50.620">
    <property type="entry name" value="HUPs"/>
    <property type="match status" value="1"/>
</dbReference>
<dbReference type="InterPro" id="IPR014729">
    <property type="entry name" value="Rossmann-like_a/b/a_fold"/>
</dbReference>
<dbReference type="SUPFAM" id="SSF52402">
    <property type="entry name" value="Adenine nucleotide alpha hydrolases-like"/>
    <property type="match status" value="1"/>
</dbReference>
<accession>A0A239JYF2</accession>
<dbReference type="OrthoDB" id="7053173at2"/>
<dbReference type="PANTHER" id="PTHR43284:SF1">
    <property type="entry name" value="ASPARAGINE SYNTHETASE"/>
    <property type="match status" value="1"/>
</dbReference>
<dbReference type="Pfam" id="PF00733">
    <property type="entry name" value="Asn_synthase"/>
    <property type="match status" value="2"/>
</dbReference>
<reference evidence="5 6" key="1">
    <citation type="submission" date="2017-06" db="EMBL/GenBank/DDBJ databases">
        <authorList>
            <person name="Kim H.J."/>
            <person name="Triplett B.A."/>
        </authorList>
    </citation>
    <scope>NUCLEOTIDE SEQUENCE [LARGE SCALE GENOMIC DNA]</scope>
    <source>
        <strain evidence="5 6">DS15</strain>
    </source>
</reference>
<dbReference type="GO" id="GO:0006529">
    <property type="term" value="P:asparagine biosynthetic process"/>
    <property type="evidence" value="ECO:0007669"/>
    <property type="project" value="InterPro"/>
</dbReference>
<dbReference type="GO" id="GO:0004066">
    <property type="term" value="F:asparagine synthase (glutamine-hydrolyzing) activity"/>
    <property type="evidence" value="ECO:0007669"/>
    <property type="project" value="UniProtKB-EC"/>
</dbReference>
<protein>
    <recommendedName>
        <fullName evidence="2">asparagine synthase (glutamine-hydrolyzing)</fullName>
        <ecNumber evidence="2">6.3.5.4</ecNumber>
    </recommendedName>
</protein>